<dbReference type="Proteomes" id="UP000075920">
    <property type="component" value="Unassembled WGS sequence"/>
</dbReference>
<accession>A0A182WQ66</accession>
<organism evidence="1 2">
    <name type="scientific">Anopheles minimus</name>
    <dbReference type="NCBI Taxonomy" id="112268"/>
    <lineage>
        <taxon>Eukaryota</taxon>
        <taxon>Metazoa</taxon>
        <taxon>Ecdysozoa</taxon>
        <taxon>Arthropoda</taxon>
        <taxon>Hexapoda</taxon>
        <taxon>Insecta</taxon>
        <taxon>Pterygota</taxon>
        <taxon>Neoptera</taxon>
        <taxon>Endopterygota</taxon>
        <taxon>Diptera</taxon>
        <taxon>Nematocera</taxon>
        <taxon>Culicoidea</taxon>
        <taxon>Culicidae</taxon>
        <taxon>Anophelinae</taxon>
        <taxon>Anopheles</taxon>
    </lineage>
</organism>
<keyword evidence="2" id="KW-1185">Reference proteome</keyword>
<sequence length="63" mass="7356">MLRRRIHAKSVTYNAKQMRNARTVSKYVQCALKTLTHREHSRCIAVGENKKQSERAVRTSNNK</sequence>
<protein>
    <submittedName>
        <fullName evidence="1">Uncharacterized protein</fullName>
    </submittedName>
</protein>
<dbReference type="AlphaFoldDB" id="A0A182WQ66"/>
<reference evidence="2" key="1">
    <citation type="submission" date="2013-03" db="EMBL/GenBank/DDBJ databases">
        <title>The Genome Sequence of Anopheles minimus MINIMUS1.</title>
        <authorList>
            <consortium name="The Broad Institute Genomics Platform"/>
            <person name="Neafsey D.E."/>
            <person name="Walton C."/>
            <person name="Walker B."/>
            <person name="Young S.K."/>
            <person name="Zeng Q."/>
            <person name="Gargeya S."/>
            <person name="Fitzgerald M."/>
            <person name="Haas B."/>
            <person name="Abouelleil A."/>
            <person name="Allen A.W."/>
            <person name="Alvarado L."/>
            <person name="Arachchi H.M."/>
            <person name="Berlin A.M."/>
            <person name="Chapman S.B."/>
            <person name="Gainer-Dewar J."/>
            <person name="Goldberg J."/>
            <person name="Griggs A."/>
            <person name="Gujja S."/>
            <person name="Hansen M."/>
            <person name="Howarth C."/>
            <person name="Imamovic A."/>
            <person name="Ireland A."/>
            <person name="Larimer J."/>
            <person name="McCowan C."/>
            <person name="Murphy C."/>
            <person name="Pearson M."/>
            <person name="Poon T.W."/>
            <person name="Priest M."/>
            <person name="Roberts A."/>
            <person name="Saif S."/>
            <person name="Shea T."/>
            <person name="Sisk P."/>
            <person name="Sykes S."/>
            <person name="Wortman J."/>
            <person name="Nusbaum C."/>
            <person name="Birren B."/>
        </authorList>
    </citation>
    <scope>NUCLEOTIDE SEQUENCE [LARGE SCALE GENOMIC DNA]</scope>
    <source>
        <strain evidence="2">MINIMUS1</strain>
    </source>
</reference>
<evidence type="ECO:0000313" key="2">
    <source>
        <dbReference type="Proteomes" id="UP000075920"/>
    </source>
</evidence>
<proteinExistence type="predicted"/>
<reference evidence="1" key="2">
    <citation type="submission" date="2020-05" db="UniProtKB">
        <authorList>
            <consortium name="EnsemblMetazoa"/>
        </authorList>
    </citation>
    <scope>IDENTIFICATION</scope>
    <source>
        <strain evidence="1">MINIMUS1</strain>
    </source>
</reference>
<evidence type="ECO:0000313" key="1">
    <source>
        <dbReference type="EnsemblMetazoa" id="AMIN014794-PA"/>
    </source>
</evidence>
<dbReference type="VEuPathDB" id="VectorBase:AMIN014794"/>
<name>A0A182WQ66_9DIPT</name>
<dbReference type="EnsemblMetazoa" id="AMIN014794-RA">
    <property type="protein sequence ID" value="AMIN014794-PA"/>
    <property type="gene ID" value="AMIN014794"/>
</dbReference>